<dbReference type="InterPro" id="IPR023614">
    <property type="entry name" value="Porin_dom_sf"/>
</dbReference>
<feature type="region of interest" description="Disordered" evidence="1">
    <location>
        <begin position="521"/>
        <end position="542"/>
    </location>
</feature>
<dbReference type="InterPro" id="IPR049003">
    <property type="entry name" value="PgaA_barrel"/>
</dbReference>
<name>A0A5J6PTI0_9NEIS</name>
<evidence type="ECO:0000256" key="1">
    <source>
        <dbReference type="SAM" id="MobiDB-lite"/>
    </source>
</evidence>
<evidence type="ECO:0000259" key="2">
    <source>
        <dbReference type="Pfam" id="PF21197"/>
    </source>
</evidence>
<proteinExistence type="predicted"/>
<dbReference type="NCBIfam" id="TIGR03939">
    <property type="entry name" value="PGA_TPR_OMP"/>
    <property type="match status" value="1"/>
</dbReference>
<dbReference type="SUPFAM" id="SSF56935">
    <property type="entry name" value="Porins"/>
    <property type="match status" value="1"/>
</dbReference>
<gene>
    <name evidence="3" type="primary">pgaA</name>
    <name evidence="3" type="ORF">D0T92_04310</name>
</gene>
<sequence>MSRIYPISFCVAAVLASVPYAVSQDIQAERERWALHARNGAPQLAEATAQMEKLYAQSGDAKVRADLIALLLRQNKSAEALAVCPTCTVTDYTPDELENLGKAARNVRQPRFAYDLYRELQVKMPEGKVGYLGAALAATDAAEYAAAKNQIEVYKKHFGTDADIRQVESYLNQFILPLSAQLVQQQKQVEAEPDNRDNVLALYRTASRLQLFPLQKRLMERYPDYFNGQDKLWLEATEATVLLRTSRETTNSRQIREAYQRLSAVVEKTKEGTGLHTQALRDRMAAAIVMGKVKQALADYRVLEKQGTQPPYVQEQYARALLMSGSPNKAGRVLEAERKRQEGTKNGKVNPELIELLVRKNSDLMYFDEARKNVNLWNANKYIPDFTHNVQIENPYYDTVYFWKARLKAWEGDVKGAQALMDTWLDEHPADPWAMILQGELMQASHQEEKAVAYFDRARDYLPEREQQFIDAKSARAYMAAGNWSAVNDLASGLSREEIGHNEFWRLYDSERAAQLSISGTGMKATSPEDGTEWSETTQLHSPYSREGHRAYVIQQRTHVPNHGDQLESGRVGAGVEVNLYPFMVQAEAGRGTQLNDKGYGSLGVDYRVNDALSLNARAAVNSENTPVKALKQDVHADEYTLGARYKHSPKTTVGASVGILKFDDGNTRKSAGVWLNHDIFQYNRWKLDGSLSAGYGSNKDIPQAFYYNPEKNKSVDGVLALTYTIPMDNQIIFRQTLSGGAGRYSQTGRKTENTWQLKYGHGWSFGRRATLGYEFGRRQAVYDGAPEYQNFGSLNLKLKLY</sequence>
<dbReference type="Gene3D" id="2.40.160.10">
    <property type="entry name" value="Porin"/>
    <property type="match status" value="1"/>
</dbReference>
<dbReference type="InterPro" id="IPR011990">
    <property type="entry name" value="TPR-like_helical_dom_sf"/>
</dbReference>
<dbReference type="GO" id="GO:1901515">
    <property type="term" value="F:poly-beta-1,6-N-acetyl-D-glucosamine transmembrane transporter activity"/>
    <property type="evidence" value="ECO:0007669"/>
    <property type="project" value="InterPro"/>
</dbReference>
<evidence type="ECO:0000313" key="3">
    <source>
        <dbReference type="EMBL" id="QEY25835.1"/>
    </source>
</evidence>
<dbReference type="Pfam" id="PF21197">
    <property type="entry name" value="PgaA_barrel"/>
    <property type="match status" value="1"/>
</dbReference>
<dbReference type="RefSeq" id="WP_151050540.1">
    <property type="nucleotide sequence ID" value="NZ_CP031700.1"/>
</dbReference>
<organism evidence="3 4">
    <name type="scientific">Neisseria zalophi</name>
    <dbReference type="NCBI Taxonomy" id="640030"/>
    <lineage>
        <taxon>Bacteria</taxon>
        <taxon>Pseudomonadati</taxon>
        <taxon>Pseudomonadota</taxon>
        <taxon>Betaproteobacteria</taxon>
        <taxon>Neisseriales</taxon>
        <taxon>Neisseriaceae</taxon>
        <taxon>Neisseria</taxon>
    </lineage>
</organism>
<accession>A0A5J6PTI0</accession>
<keyword evidence="4" id="KW-1185">Reference proteome</keyword>
<dbReference type="Gene3D" id="1.25.40.10">
    <property type="entry name" value="Tetratricopeptide repeat domain"/>
    <property type="match status" value="1"/>
</dbReference>
<dbReference type="SUPFAM" id="SSF48452">
    <property type="entry name" value="TPR-like"/>
    <property type="match status" value="2"/>
</dbReference>
<dbReference type="AlphaFoldDB" id="A0A5J6PTI0"/>
<reference evidence="3 4" key="1">
    <citation type="submission" date="2018-08" db="EMBL/GenBank/DDBJ databases">
        <title>Neisseria zalophi ATCC BAA-2455 complete genome.</title>
        <authorList>
            <person name="Veseli I.A."/>
            <person name="Buttler R."/>
            <person name="Mascarenhas dos Santos A.C."/>
            <person name="Pombert J.-F."/>
        </authorList>
    </citation>
    <scope>NUCLEOTIDE SEQUENCE [LARGE SCALE GENOMIC DNA]</scope>
    <source>
        <strain evidence="3 4">ATCC BAA-2455</strain>
    </source>
</reference>
<feature type="domain" description="PgaA membrane beta barrel" evidence="2">
    <location>
        <begin position="513"/>
        <end position="791"/>
    </location>
</feature>
<dbReference type="Proteomes" id="UP000325713">
    <property type="component" value="Chromosome"/>
</dbReference>
<dbReference type="KEGG" id="nzl:D0T92_04310"/>
<dbReference type="EMBL" id="CP031700">
    <property type="protein sequence ID" value="QEY25835.1"/>
    <property type="molecule type" value="Genomic_DNA"/>
</dbReference>
<dbReference type="OrthoDB" id="5405060at2"/>
<protein>
    <submittedName>
        <fullName evidence="3">Poly-beta-1,6 N-acetyl-D-glucosamine export porin PgaA</fullName>
    </submittedName>
</protein>
<dbReference type="InterPro" id="IPR023870">
    <property type="entry name" value="PGA_export_porin_PgaA"/>
</dbReference>
<evidence type="ECO:0000313" key="4">
    <source>
        <dbReference type="Proteomes" id="UP000325713"/>
    </source>
</evidence>